<evidence type="ECO:0000313" key="3">
    <source>
        <dbReference type="Proteomes" id="UP000635726"/>
    </source>
</evidence>
<dbReference type="Pfam" id="PF10138">
    <property type="entry name" value="vWA-TerF-like"/>
    <property type="match status" value="1"/>
</dbReference>
<dbReference type="SUPFAM" id="SSF53300">
    <property type="entry name" value="vWA-like"/>
    <property type="match status" value="1"/>
</dbReference>
<reference evidence="2" key="1">
    <citation type="journal article" date="2014" name="Int. J. Syst. Evol. Microbiol.">
        <title>Complete genome sequence of Corynebacterium casei LMG S-19264T (=DSM 44701T), isolated from a smear-ripened cheese.</title>
        <authorList>
            <consortium name="US DOE Joint Genome Institute (JGI-PGF)"/>
            <person name="Walter F."/>
            <person name="Albersmeier A."/>
            <person name="Kalinowski J."/>
            <person name="Ruckert C."/>
        </authorList>
    </citation>
    <scope>NUCLEOTIDE SEQUENCE</scope>
    <source>
        <strain evidence="2">JCM 14371</strain>
    </source>
</reference>
<dbReference type="Pfam" id="PF02342">
    <property type="entry name" value="TerD"/>
    <property type="match status" value="1"/>
</dbReference>
<dbReference type="CDD" id="cd06974">
    <property type="entry name" value="TerD_like"/>
    <property type="match status" value="1"/>
</dbReference>
<gene>
    <name evidence="2" type="ORF">GCM10008939_25740</name>
</gene>
<dbReference type="PROSITE" id="PS50234">
    <property type="entry name" value="VWFA"/>
    <property type="match status" value="1"/>
</dbReference>
<organism evidence="2 3">
    <name type="scientific">Deinococcus aquiradiocola</name>
    <dbReference type="NCBI Taxonomy" id="393059"/>
    <lineage>
        <taxon>Bacteria</taxon>
        <taxon>Thermotogati</taxon>
        <taxon>Deinococcota</taxon>
        <taxon>Deinococci</taxon>
        <taxon>Deinococcales</taxon>
        <taxon>Deinococcaceae</taxon>
        <taxon>Deinococcus</taxon>
    </lineage>
</organism>
<dbReference type="PANTHER" id="PTHR32097:SF3">
    <property type="entry name" value="TELLURITE RESISTANCE PROTEIN"/>
    <property type="match status" value="1"/>
</dbReference>
<dbReference type="InterPro" id="IPR002035">
    <property type="entry name" value="VWF_A"/>
</dbReference>
<proteinExistence type="predicted"/>
<reference evidence="2" key="2">
    <citation type="submission" date="2020-09" db="EMBL/GenBank/DDBJ databases">
        <authorList>
            <person name="Sun Q."/>
            <person name="Ohkuma M."/>
        </authorList>
    </citation>
    <scope>NUCLEOTIDE SEQUENCE</scope>
    <source>
        <strain evidence="2">JCM 14371</strain>
    </source>
</reference>
<sequence length="423" mass="45948">MQDLQAGQKLKLADLTPARQLTVTVDVQHPDADLSVFGLDDDRQLKDDRYFVFFNQPSSPQGEVTVSGDGTSRRFEVNLAALPASVSRLMFVATSDTAPLSAMQGGSVTLAAGGTPLARMPLGAAGLAGEKALMLLELYRHSGDWRVQAVGQGFGGGLKALLEYFGGEASDDASAPPAAPPAPAATPVSLVKERQAVLLRKAESTPGMVNLIKQAAVSLEKRGLSEARYRVKLVLDISASMTQEFRSGAVDDLVRRALALAARLDDDGQVDVYLFGIQAHRIGSVSLETVEGFVPGLRFQFEGGTHYSPILKLVREDSRRESSRDPVLVLFITDGATSNRAAAEREIRDASSEAIFWKFMGIEAGRVDFEFLEKLDDLPGRVVDNADFFKVRSPIRLPDAELFELLVNELDTWDRESRRAGLR</sequence>
<dbReference type="Gene3D" id="3.40.50.410">
    <property type="entry name" value="von Willebrand factor, type A domain"/>
    <property type="match status" value="1"/>
</dbReference>
<protein>
    <submittedName>
        <fullName evidence="2">Tellurium resistance protein</fullName>
    </submittedName>
</protein>
<dbReference type="InterPro" id="IPR003325">
    <property type="entry name" value="TerD"/>
</dbReference>
<evidence type="ECO:0000259" key="1">
    <source>
        <dbReference type="PROSITE" id="PS50234"/>
    </source>
</evidence>
<evidence type="ECO:0000313" key="2">
    <source>
        <dbReference type="EMBL" id="GGJ80736.1"/>
    </source>
</evidence>
<dbReference type="PANTHER" id="PTHR32097">
    <property type="entry name" value="CAMP-BINDING PROTEIN 1-RELATED"/>
    <property type="match status" value="1"/>
</dbReference>
<dbReference type="Gene3D" id="2.60.60.30">
    <property type="entry name" value="sav2460 like domains"/>
    <property type="match status" value="1"/>
</dbReference>
<dbReference type="AlphaFoldDB" id="A0A917PJ55"/>
<dbReference type="CDD" id="cd00198">
    <property type="entry name" value="vWFA"/>
    <property type="match status" value="1"/>
</dbReference>
<dbReference type="InterPro" id="IPR019303">
    <property type="entry name" value="vWA_TerF_C"/>
</dbReference>
<name>A0A917PJ55_9DEIO</name>
<dbReference type="EMBL" id="BMOE01000009">
    <property type="protein sequence ID" value="GGJ80736.1"/>
    <property type="molecule type" value="Genomic_DNA"/>
</dbReference>
<keyword evidence="3" id="KW-1185">Reference proteome</keyword>
<dbReference type="RefSeq" id="WP_188963696.1">
    <property type="nucleotide sequence ID" value="NZ_BMOE01000009.1"/>
</dbReference>
<accession>A0A917PJ55</accession>
<dbReference type="Proteomes" id="UP000635726">
    <property type="component" value="Unassembled WGS sequence"/>
</dbReference>
<comment type="caution">
    <text evidence="2">The sequence shown here is derived from an EMBL/GenBank/DDBJ whole genome shotgun (WGS) entry which is preliminary data.</text>
</comment>
<dbReference type="SMART" id="SM00327">
    <property type="entry name" value="VWA"/>
    <property type="match status" value="1"/>
</dbReference>
<dbReference type="InterPro" id="IPR036465">
    <property type="entry name" value="vWFA_dom_sf"/>
</dbReference>
<feature type="domain" description="VWFA" evidence="1">
    <location>
        <begin position="230"/>
        <end position="406"/>
    </location>
</feature>
<dbReference type="InterPro" id="IPR051324">
    <property type="entry name" value="Stress/Tellurium_Resist"/>
</dbReference>